<keyword evidence="7" id="KW-0067">ATP-binding</keyword>
<dbReference type="Proteomes" id="UP000037035">
    <property type="component" value="Unassembled WGS sequence"/>
</dbReference>
<dbReference type="OrthoDB" id="10072614at2759"/>
<dbReference type="STRING" id="27349.A0A0L6UPC1"/>
<dbReference type="GO" id="GO:0003697">
    <property type="term" value="F:single-stranded DNA binding"/>
    <property type="evidence" value="ECO:0007669"/>
    <property type="project" value="TreeGrafter"/>
</dbReference>
<gene>
    <name evidence="15" type="ORF">VP01_445g4</name>
</gene>
<accession>A0A0L6UPC1</accession>
<dbReference type="AlphaFoldDB" id="A0A0L6UPC1"/>
<evidence type="ECO:0000256" key="4">
    <source>
        <dbReference type="ARBA" id="ARBA00022454"/>
    </source>
</evidence>
<reference evidence="15 16" key="1">
    <citation type="submission" date="2015-08" db="EMBL/GenBank/DDBJ databases">
        <title>Next Generation Sequencing and Analysis of the Genome of Puccinia sorghi L Schw, the Causal Agent of Maize Common Rust.</title>
        <authorList>
            <person name="Rochi L."/>
            <person name="Burguener G."/>
            <person name="Darino M."/>
            <person name="Turjanski A."/>
            <person name="Kreff E."/>
            <person name="Dieguez M.J."/>
            <person name="Sacco F."/>
        </authorList>
    </citation>
    <scope>NUCLEOTIDE SEQUENCE [LARGE SCALE GENOMIC DNA]</scope>
    <source>
        <strain evidence="15 16">RO10H11247</strain>
    </source>
</reference>
<evidence type="ECO:0000256" key="1">
    <source>
        <dbReference type="ARBA" id="ARBA00004123"/>
    </source>
</evidence>
<dbReference type="GO" id="GO:0005524">
    <property type="term" value="F:ATP binding"/>
    <property type="evidence" value="ECO:0007669"/>
    <property type="project" value="UniProtKB-KW"/>
</dbReference>
<evidence type="ECO:0000256" key="13">
    <source>
        <dbReference type="SAM" id="MobiDB-lite"/>
    </source>
</evidence>
<evidence type="ECO:0000256" key="2">
    <source>
        <dbReference type="ARBA" id="ARBA00004286"/>
    </source>
</evidence>
<feature type="coiled-coil region" evidence="12">
    <location>
        <begin position="335"/>
        <end position="487"/>
    </location>
</feature>
<feature type="domain" description="RecF/RecN/SMC N-terminal" evidence="14">
    <location>
        <begin position="73"/>
        <end position="1111"/>
    </location>
</feature>
<comment type="similarity">
    <text evidence="3">Belongs to the SMC family. SMC6 subfamily.</text>
</comment>
<feature type="compositionally biased region" description="Basic and acidic residues" evidence="13">
    <location>
        <begin position="46"/>
        <end position="55"/>
    </location>
</feature>
<evidence type="ECO:0000256" key="7">
    <source>
        <dbReference type="ARBA" id="ARBA00022840"/>
    </source>
</evidence>
<comment type="subcellular location">
    <subcellularLocation>
        <location evidence="2">Chromosome</location>
    </subcellularLocation>
    <subcellularLocation>
        <location evidence="1">Nucleus</location>
    </subcellularLocation>
</comment>
<evidence type="ECO:0000256" key="11">
    <source>
        <dbReference type="ARBA" id="ARBA00023242"/>
    </source>
</evidence>
<dbReference type="VEuPathDB" id="FungiDB:VP01_445g4"/>
<dbReference type="InterPro" id="IPR003395">
    <property type="entry name" value="RecF/RecN/SMC_N"/>
</dbReference>
<keyword evidence="6" id="KW-0227">DNA damage</keyword>
<dbReference type="PANTHER" id="PTHR19306">
    <property type="entry name" value="STRUCTURAL MAINTENANCE OF CHROMOSOMES 5,6 SMC5, SMC6"/>
    <property type="match status" value="1"/>
</dbReference>
<dbReference type="GO" id="GO:0005634">
    <property type="term" value="C:nucleus"/>
    <property type="evidence" value="ECO:0007669"/>
    <property type="project" value="UniProtKB-SubCell"/>
</dbReference>
<comment type="caution">
    <text evidence="15">The sequence shown here is derived from an EMBL/GenBank/DDBJ whole genome shotgun (WGS) entry which is preliminary data.</text>
</comment>
<keyword evidence="4" id="KW-0158">Chromosome</keyword>
<protein>
    <recommendedName>
        <fullName evidence="14">RecF/RecN/SMC N-terminal domain-containing protein</fullName>
    </recommendedName>
</protein>
<feature type="coiled-coil region" evidence="12">
    <location>
        <begin position="714"/>
        <end position="889"/>
    </location>
</feature>
<keyword evidence="9" id="KW-0233">DNA recombination</keyword>
<dbReference type="SUPFAM" id="SSF52540">
    <property type="entry name" value="P-loop containing nucleoside triphosphate hydrolases"/>
    <property type="match status" value="1"/>
</dbReference>
<dbReference type="GO" id="GO:0030915">
    <property type="term" value="C:Smc5-Smc6 complex"/>
    <property type="evidence" value="ECO:0007669"/>
    <property type="project" value="TreeGrafter"/>
</dbReference>
<keyword evidence="16" id="KW-1185">Reference proteome</keyword>
<keyword evidence="11" id="KW-0539">Nucleus</keyword>
<dbReference type="GO" id="GO:0000724">
    <property type="term" value="P:double-strand break repair via homologous recombination"/>
    <property type="evidence" value="ECO:0007669"/>
    <property type="project" value="TreeGrafter"/>
</dbReference>
<keyword evidence="8 12" id="KW-0175">Coiled coil</keyword>
<keyword evidence="10" id="KW-0234">DNA repair</keyword>
<dbReference type="InterPro" id="IPR027417">
    <property type="entry name" value="P-loop_NTPase"/>
</dbReference>
<proteinExistence type="inferred from homology"/>
<evidence type="ECO:0000256" key="8">
    <source>
        <dbReference type="ARBA" id="ARBA00023054"/>
    </source>
</evidence>
<evidence type="ECO:0000256" key="12">
    <source>
        <dbReference type="SAM" id="Coils"/>
    </source>
</evidence>
<keyword evidence="5" id="KW-0547">Nucleotide-binding</keyword>
<dbReference type="Pfam" id="PF02463">
    <property type="entry name" value="SMC_N"/>
    <property type="match status" value="1"/>
</dbReference>
<evidence type="ECO:0000256" key="5">
    <source>
        <dbReference type="ARBA" id="ARBA00022741"/>
    </source>
</evidence>
<sequence>MARRHRSSEQENPPNQKRARVSTERESHPPTSEDSSDSDYEDDPEQLARDQRVAEQHANPTGTPGPPRQAGTISKVILVQFMCHRYQVVELGPQVNFVIGHNGSGKSAVLTAITLLLGAKASSTSRGTSLKTFIRQGEMKAEVSLHLTNRGEEAFKPDTYGDEIIIQRMISNDGSSRFKIKNGLDNRVISTRRDGLQAILDHFMIQADDPLNVLNQDAAKQFLNSSSSKQKYDVRLSFPLKALHEDIFMLVSVFLVDINQFFIRGTQLKQLTEEYEEINANIMISQELLSRKKNDLPELLERARTAERTFQAVKVASQAQEKICEIQKELFWIYVAEAKAELDSAAQVLQNEEHILPKYERKVQEMEAKIVALDEHVSAIEAEKAAQSDEKLDARRLELVQRHRSLTNDIKGLNADIREADSELQKTDQDISEQERLIDQENAKSLKNTHSSRQEAIEQSRLLTTDIIALERKLTQIQHDLSLANEAVQTTSHHATQCDNEVKKSLDEMEKIRRAIRDYGSIQKNRLLLFGQSADKLKQAVESNNLWSEKPIGPLGYYIQVIDKTWQPVLESILGNTLGAYMVVNERDERLLRSIMSNLKCKAPIIRSRRELFDYSGGEPRPEFFTILRALKFTDEHVKRALINDLRIEKSILVEHRLEGDPIMSDPPHLRRNIEACYTRDGFRVGGVDRGRAVRALNMYTGPPRLSQDDGSFIAELNRKASELESKIEQVKQQATVAHEQSHQSGHQLQKLMADERQAKMKLAKAQDMRASVQDDLVQSSSSNISALEDIQIELESARRKLYDQSQELGRQKDRLTSELSTVKAEQESLQQQMNNRQQQVEDLNFKLTEKITESVSAKEALKHFQQSLAKQTAQVLEAKKNVEAANDKLPEAITEAKQVSGSDEMIETSRSRQDAMAELDTFNKIVTETELRHHKSVEDVELDCCHARANYRNAQKQIKEQTESLQILNAALRLRRECWLAFRSMITSRARVTFERYLEKRSYSGRLRFHHGSEKLDILGKLENPKTLSGGEKSFSTIALLLTLWDSVNCPIRCLDEFDVFMDDVNRRVALKMMMESAQAAHDVQYIFITPNSLSYAQVSDNTKIIKMEDPTRHHGTLASGRHLPVCTGCILDGCICNDTIILFSCCVGLQVSYDLFEKISLRLNAKILVMPDLIEEFNEACIRRTGSQVCS</sequence>
<name>A0A0L6UPC1_9BASI</name>
<evidence type="ECO:0000313" key="16">
    <source>
        <dbReference type="Proteomes" id="UP000037035"/>
    </source>
</evidence>
<feature type="compositionally biased region" description="Acidic residues" evidence="13">
    <location>
        <begin position="34"/>
        <end position="45"/>
    </location>
</feature>
<evidence type="ECO:0000313" key="15">
    <source>
        <dbReference type="EMBL" id="KNZ50373.1"/>
    </source>
</evidence>
<dbReference type="GO" id="GO:0035861">
    <property type="term" value="C:site of double-strand break"/>
    <property type="evidence" value="ECO:0007669"/>
    <property type="project" value="TreeGrafter"/>
</dbReference>
<evidence type="ECO:0000256" key="9">
    <source>
        <dbReference type="ARBA" id="ARBA00023172"/>
    </source>
</evidence>
<feature type="region of interest" description="Disordered" evidence="13">
    <location>
        <begin position="1"/>
        <end position="70"/>
    </location>
</feature>
<dbReference type="PANTHER" id="PTHR19306:SF6">
    <property type="entry name" value="STRUCTURAL MAINTENANCE OF CHROMOSOMES PROTEIN 6"/>
    <property type="match status" value="1"/>
</dbReference>
<evidence type="ECO:0000259" key="14">
    <source>
        <dbReference type="Pfam" id="PF02463"/>
    </source>
</evidence>
<evidence type="ECO:0000256" key="6">
    <source>
        <dbReference type="ARBA" id="ARBA00022763"/>
    </source>
</evidence>
<evidence type="ECO:0000256" key="3">
    <source>
        <dbReference type="ARBA" id="ARBA00006793"/>
    </source>
</evidence>
<dbReference type="EMBL" id="LAVV01009568">
    <property type="protein sequence ID" value="KNZ50373.1"/>
    <property type="molecule type" value="Genomic_DNA"/>
</dbReference>
<dbReference type="GO" id="GO:0003684">
    <property type="term" value="F:damaged DNA binding"/>
    <property type="evidence" value="ECO:0007669"/>
    <property type="project" value="TreeGrafter"/>
</dbReference>
<organism evidence="15 16">
    <name type="scientific">Puccinia sorghi</name>
    <dbReference type="NCBI Taxonomy" id="27349"/>
    <lineage>
        <taxon>Eukaryota</taxon>
        <taxon>Fungi</taxon>
        <taxon>Dikarya</taxon>
        <taxon>Basidiomycota</taxon>
        <taxon>Pucciniomycotina</taxon>
        <taxon>Pucciniomycetes</taxon>
        <taxon>Pucciniales</taxon>
        <taxon>Pucciniaceae</taxon>
        <taxon>Puccinia</taxon>
    </lineage>
</organism>
<evidence type="ECO:0000256" key="10">
    <source>
        <dbReference type="ARBA" id="ARBA00023204"/>
    </source>
</evidence>
<dbReference type="Gene3D" id="3.40.50.300">
    <property type="entry name" value="P-loop containing nucleotide triphosphate hydrolases"/>
    <property type="match status" value="2"/>
</dbReference>
<feature type="coiled-coil region" evidence="12">
    <location>
        <begin position="268"/>
        <end position="309"/>
    </location>
</feature>